<dbReference type="GO" id="GO:0046677">
    <property type="term" value="P:response to antibiotic"/>
    <property type="evidence" value="ECO:0007669"/>
    <property type="project" value="UniProtKB-UniRule"/>
</dbReference>
<proteinExistence type="inferred from homology"/>
<dbReference type="Proteomes" id="UP000010366">
    <property type="component" value="Chromosome"/>
</dbReference>
<keyword evidence="11" id="KW-1185">Reference proteome</keyword>
<feature type="modified residue" description="N6-carboxylysine" evidence="7">
    <location>
        <position position="93"/>
    </location>
</feature>
<evidence type="ECO:0000256" key="8">
    <source>
        <dbReference type="RuleBase" id="RU361140"/>
    </source>
</evidence>
<dbReference type="InterPro" id="IPR002137">
    <property type="entry name" value="Beta-lactam_class-D_AS"/>
</dbReference>
<dbReference type="Pfam" id="PF00905">
    <property type="entry name" value="Transpeptidase"/>
    <property type="match status" value="1"/>
</dbReference>
<dbReference type="PANTHER" id="PTHR30627">
    <property type="entry name" value="PEPTIDOGLYCAN D,D-TRANSPEPTIDASE"/>
    <property type="match status" value="1"/>
</dbReference>
<reference evidence="10 11" key="1">
    <citation type="submission" date="2012-05" db="EMBL/GenBank/DDBJ databases">
        <title>Finished chromosome of genome of Chamaesiphon sp. PCC 6605.</title>
        <authorList>
            <consortium name="US DOE Joint Genome Institute"/>
            <person name="Gugger M."/>
            <person name="Coursin T."/>
            <person name="Rippka R."/>
            <person name="Tandeau De Marsac N."/>
            <person name="Huntemann M."/>
            <person name="Wei C.-L."/>
            <person name="Han J."/>
            <person name="Detter J.C."/>
            <person name="Han C."/>
            <person name="Tapia R."/>
            <person name="Chen A."/>
            <person name="Kyrpides N."/>
            <person name="Mavromatis K."/>
            <person name="Markowitz V."/>
            <person name="Szeto E."/>
            <person name="Ivanova N."/>
            <person name="Pagani I."/>
            <person name="Pati A."/>
            <person name="Goodwin L."/>
            <person name="Nordberg H.P."/>
            <person name="Cantor M.N."/>
            <person name="Hua S.X."/>
            <person name="Woyke T."/>
            <person name="Kerfeld C.A."/>
        </authorList>
    </citation>
    <scope>NUCLEOTIDE SEQUENCE [LARGE SCALE GENOMIC DNA]</scope>
    <source>
        <strain evidence="11">ATCC 27169 / PCC 6605</strain>
    </source>
</reference>
<dbReference type="InterPro" id="IPR050515">
    <property type="entry name" value="Beta-lactam/transpept"/>
</dbReference>
<dbReference type="GO" id="GO:0008658">
    <property type="term" value="F:penicillin binding"/>
    <property type="evidence" value="ECO:0007669"/>
    <property type="project" value="InterPro"/>
</dbReference>
<keyword evidence="4" id="KW-0732">Signal</keyword>
<dbReference type="GO" id="GO:0017001">
    <property type="term" value="P:antibiotic catabolic process"/>
    <property type="evidence" value="ECO:0007669"/>
    <property type="project" value="InterPro"/>
</dbReference>
<dbReference type="Gene3D" id="3.40.710.10">
    <property type="entry name" value="DD-peptidase/beta-lactamase superfamily"/>
    <property type="match status" value="1"/>
</dbReference>
<dbReference type="KEGG" id="cmp:Cha6605_2536"/>
<feature type="domain" description="Penicillin-binding protein transpeptidase" evidence="9">
    <location>
        <begin position="64"/>
        <end position="268"/>
    </location>
</feature>
<keyword evidence="5 8" id="KW-0378">Hydrolase</keyword>
<accession>K9UEN4</accession>
<evidence type="ECO:0000256" key="5">
    <source>
        <dbReference type="ARBA" id="ARBA00022801"/>
    </source>
</evidence>
<dbReference type="RefSeq" id="WP_015159734.1">
    <property type="nucleotide sequence ID" value="NC_019697.1"/>
</dbReference>
<protein>
    <recommendedName>
        <fullName evidence="3 8">Beta-lactamase</fullName>
        <ecNumber evidence="3 8">3.5.2.6</ecNumber>
    </recommendedName>
</protein>
<dbReference type="HOGENOM" id="CLU_035412_3_2_3"/>
<keyword evidence="6 8" id="KW-0046">Antibiotic resistance</keyword>
<evidence type="ECO:0000256" key="7">
    <source>
        <dbReference type="PIRSR" id="PIRSR602137-50"/>
    </source>
</evidence>
<evidence type="ECO:0000256" key="2">
    <source>
        <dbReference type="ARBA" id="ARBA00007898"/>
    </source>
</evidence>
<evidence type="ECO:0000313" key="10">
    <source>
        <dbReference type="EMBL" id="AFY93587.1"/>
    </source>
</evidence>
<comment type="catalytic activity">
    <reaction evidence="1 8">
        <text>a beta-lactam + H2O = a substituted beta-amino acid</text>
        <dbReference type="Rhea" id="RHEA:20401"/>
        <dbReference type="ChEBI" id="CHEBI:15377"/>
        <dbReference type="ChEBI" id="CHEBI:35627"/>
        <dbReference type="ChEBI" id="CHEBI:140347"/>
        <dbReference type="EC" id="3.5.2.6"/>
    </reaction>
</comment>
<dbReference type="PANTHER" id="PTHR30627:SF6">
    <property type="entry name" value="BETA-LACTAMASE YBXI-RELATED"/>
    <property type="match status" value="1"/>
</dbReference>
<evidence type="ECO:0000256" key="3">
    <source>
        <dbReference type="ARBA" id="ARBA00012865"/>
    </source>
</evidence>
<evidence type="ECO:0000256" key="4">
    <source>
        <dbReference type="ARBA" id="ARBA00022729"/>
    </source>
</evidence>
<comment type="similarity">
    <text evidence="2 8">Belongs to the class-D beta-lactamase family.</text>
</comment>
<dbReference type="InterPro" id="IPR001460">
    <property type="entry name" value="PCN-bd_Tpept"/>
</dbReference>
<dbReference type="GO" id="GO:0008800">
    <property type="term" value="F:beta-lactamase activity"/>
    <property type="evidence" value="ECO:0007669"/>
    <property type="project" value="UniProtKB-UniRule"/>
</dbReference>
<dbReference type="OrthoDB" id="9762883at2"/>
<evidence type="ECO:0000256" key="6">
    <source>
        <dbReference type="ARBA" id="ARBA00023251"/>
    </source>
</evidence>
<dbReference type="NCBIfam" id="NF012161">
    <property type="entry name" value="bla_class_D_main"/>
    <property type="match status" value="1"/>
</dbReference>
<sequence length="289" mass="33723">MNRIVRFAIIVFVTFCCIVSILFQAQQSNATIQKLAFEPPARVSIDRNINFSRHFRDLGVKGSILIYDSNNNLVLQHNPQRNKTAFPAASTFKILNSLISLETKVITNEIAVLTWDGIQRELPGWNRDLNMREAFKISAVWFYQVLARRVGYERMQQWVTQIKYGNQNIGRKEDIDRFWLNGLLKITPQQQIQFLRRLYNNDLPFSEQSLSIVKDIMINERTPQYTIGGKTGWYGFGSKVTQNIGWYIGYLEKGNKTYFFATNIDIRNEKDPALRMELTRRCFKDMAVL</sequence>
<dbReference type="PATRIC" id="fig|1173020.3.peg.2893"/>
<organism evidence="10 11">
    <name type="scientific">Chamaesiphon minutus (strain ATCC 27169 / PCC 6605)</name>
    <dbReference type="NCBI Taxonomy" id="1173020"/>
    <lineage>
        <taxon>Bacteria</taxon>
        <taxon>Bacillati</taxon>
        <taxon>Cyanobacteriota</taxon>
        <taxon>Cyanophyceae</taxon>
        <taxon>Gomontiellales</taxon>
        <taxon>Chamaesiphonaceae</taxon>
        <taxon>Chamaesiphon</taxon>
    </lineage>
</organism>
<dbReference type="InterPro" id="IPR012338">
    <property type="entry name" value="Beta-lactam/transpept-like"/>
</dbReference>
<evidence type="ECO:0000313" key="11">
    <source>
        <dbReference type="Proteomes" id="UP000010366"/>
    </source>
</evidence>
<dbReference type="GO" id="GO:0005886">
    <property type="term" value="C:plasma membrane"/>
    <property type="evidence" value="ECO:0007669"/>
    <property type="project" value="TreeGrafter"/>
</dbReference>
<evidence type="ECO:0000259" key="9">
    <source>
        <dbReference type="Pfam" id="PF00905"/>
    </source>
</evidence>
<dbReference type="PROSITE" id="PS00337">
    <property type="entry name" value="BETA_LACTAMASE_D"/>
    <property type="match status" value="1"/>
</dbReference>
<dbReference type="SUPFAM" id="SSF56601">
    <property type="entry name" value="beta-lactamase/transpeptidase-like"/>
    <property type="match status" value="1"/>
</dbReference>
<dbReference type="STRING" id="1173020.Cha6605_2536"/>
<name>K9UEN4_CHAP6</name>
<dbReference type="EC" id="3.5.2.6" evidence="3 8"/>
<dbReference type="AlphaFoldDB" id="K9UEN4"/>
<dbReference type="EMBL" id="CP003600">
    <property type="protein sequence ID" value="AFY93587.1"/>
    <property type="molecule type" value="Genomic_DNA"/>
</dbReference>
<gene>
    <name evidence="10" type="ORF">Cha6605_2536</name>
</gene>
<dbReference type="GO" id="GO:0071555">
    <property type="term" value="P:cell wall organization"/>
    <property type="evidence" value="ECO:0007669"/>
    <property type="project" value="TreeGrafter"/>
</dbReference>
<dbReference type="eggNOG" id="COG2602">
    <property type="taxonomic scope" value="Bacteria"/>
</dbReference>
<evidence type="ECO:0000256" key="1">
    <source>
        <dbReference type="ARBA" id="ARBA00001526"/>
    </source>
</evidence>
<feature type="active site" description="Acyl-ester intermediate" evidence="7">
    <location>
        <position position="90"/>
    </location>
</feature>